<dbReference type="EC" id="2.3.1.179" evidence="3 14"/>
<evidence type="ECO:0000256" key="4">
    <source>
        <dbReference type="ARBA" id="ARBA00014657"/>
    </source>
</evidence>
<dbReference type="GeneID" id="93240111"/>
<keyword evidence="9 14" id="KW-0275">Fatty acid biosynthesis</keyword>
<sequence length="413" mass="44255">MDKRRVVVTGIGAVTPIGNDAETSWENAKKGVNGVAEMTRLNPDDFPVKIAAELKDFDVEKYLEKKEARKMDRFTHYAIASAEMAVQDSGLVIDDSNATRVGVWIGSGIGGMETFETQFEIFLNRGHRRVSPFFVPMMIPDMGSGQVSIRFGAKGINSTTVTACATATNSIGDAFKVIERGDADAMITGGAEAPITKMSLAGFTANKALSLNPDPETACRPFDKDRDGFIIGEGAGIVILEEYEHAKARGAKIYAEIVGYGATGDAYHITAPAPNGEGAARAMKMAIDDAGLSPDKVDYINAHGTSTPYNDEYETQAIKTVFGDHAKKLAISSTKSMTGHTLGASGGIEAIFALLSIRDNIIAPTIHLENQDEVCDLDYVPNKARETEVNVALSNSFGFGGHNATLVFKRIEE</sequence>
<comment type="caution">
    <text evidence="18">The sequence shown here is derived from an EMBL/GenBank/DDBJ whole genome shotgun (WGS) entry which is preliminary data.</text>
</comment>
<dbReference type="EMBL" id="JAATOD010000002">
    <property type="protein sequence ID" value="MBC2330219.1"/>
    <property type="molecule type" value="Genomic_DNA"/>
</dbReference>
<dbReference type="InterPro" id="IPR000794">
    <property type="entry name" value="Beta-ketoacyl_synthase"/>
</dbReference>
<evidence type="ECO:0000256" key="10">
    <source>
        <dbReference type="ARBA" id="ARBA00023315"/>
    </source>
</evidence>
<comment type="catalytic activity">
    <reaction evidence="12 14">
        <text>(9Z)-hexadecenoyl-[ACP] + malonyl-[ACP] + H(+) = 3-oxo-(11Z)-octadecenoyl-[ACP] + holo-[ACP] + CO2</text>
        <dbReference type="Rhea" id="RHEA:55040"/>
        <dbReference type="Rhea" id="RHEA-COMP:9623"/>
        <dbReference type="Rhea" id="RHEA-COMP:9685"/>
        <dbReference type="Rhea" id="RHEA-COMP:10800"/>
        <dbReference type="Rhea" id="RHEA-COMP:14074"/>
        <dbReference type="ChEBI" id="CHEBI:15378"/>
        <dbReference type="ChEBI" id="CHEBI:16526"/>
        <dbReference type="ChEBI" id="CHEBI:64479"/>
        <dbReference type="ChEBI" id="CHEBI:78449"/>
        <dbReference type="ChEBI" id="CHEBI:83989"/>
        <dbReference type="ChEBI" id="CHEBI:138538"/>
        <dbReference type="EC" id="2.3.1.179"/>
    </reaction>
</comment>
<gene>
    <name evidence="18" type="primary">fabF</name>
    <name evidence="18" type="ORF">HCX62_09240</name>
    <name evidence="19" type="ORF">QJV39_09330</name>
</gene>
<evidence type="ECO:0000259" key="17">
    <source>
        <dbReference type="PROSITE" id="PS52004"/>
    </source>
</evidence>
<keyword evidence="6 14" id="KW-0808">Transferase</keyword>
<evidence type="ECO:0000256" key="15">
    <source>
        <dbReference type="PIRSR" id="PIRSR000447-1"/>
    </source>
</evidence>
<comment type="catalytic activity">
    <reaction evidence="13 14">
        <text>a fatty acyl-[ACP] + malonyl-[ACP] + H(+) = a 3-oxoacyl-[ACP] + holo-[ACP] + CO2</text>
        <dbReference type="Rhea" id="RHEA:22836"/>
        <dbReference type="Rhea" id="RHEA-COMP:9623"/>
        <dbReference type="Rhea" id="RHEA-COMP:9685"/>
        <dbReference type="Rhea" id="RHEA-COMP:9916"/>
        <dbReference type="Rhea" id="RHEA-COMP:14125"/>
        <dbReference type="ChEBI" id="CHEBI:15378"/>
        <dbReference type="ChEBI" id="CHEBI:16526"/>
        <dbReference type="ChEBI" id="CHEBI:64479"/>
        <dbReference type="ChEBI" id="CHEBI:78449"/>
        <dbReference type="ChEBI" id="CHEBI:78776"/>
        <dbReference type="ChEBI" id="CHEBI:138651"/>
    </reaction>
</comment>
<name>A0A7X1A1W9_9LIST</name>
<dbReference type="PROSITE" id="PS00606">
    <property type="entry name" value="KS3_1"/>
    <property type="match status" value="1"/>
</dbReference>
<keyword evidence="21" id="KW-1185">Reference proteome</keyword>
<evidence type="ECO:0000256" key="12">
    <source>
        <dbReference type="ARBA" id="ARBA00047318"/>
    </source>
</evidence>
<comment type="similarity">
    <text evidence="2 14 16">Belongs to the thiolase-like superfamily. Beta-ketoacyl-ACP synthases family.</text>
</comment>
<feature type="active site" description="For beta-ketoacyl synthase activity" evidence="15">
    <location>
        <position position="164"/>
    </location>
</feature>
<proteinExistence type="inferred from homology"/>
<feature type="domain" description="Ketosynthase family 3 (KS3)" evidence="17">
    <location>
        <begin position="3"/>
        <end position="410"/>
    </location>
</feature>
<dbReference type="InterPro" id="IPR014031">
    <property type="entry name" value="Ketoacyl_synth_C"/>
</dbReference>
<dbReference type="SMART" id="SM00825">
    <property type="entry name" value="PKS_KS"/>
    <property type="match status" value="1"/>
</dbReference>
<organism evidence="18 20">
    <name type="scientific">Listeria swaminathanii</name>
    <dbReference type="NCBI Taxonomy" id="2713501"/>
    <lineage>
        <taxon>Bacteria</taxon>
        <taxon>Bacillati</taxon>
        <taxon>Bacillota</taxon>
        <taxon>Bacilli</taxon>
        <taxon>Bacillales</taxon>
        <taxon>Listeriaceae</taxon>
        <taxon>Listeria</taxon>
    </lineage>
</organism>
<dbReference type="SUPFAM" id="SSF53901">
    <property type="entry name" value="Thiolase-like"/>
    <property type="match status" value="2"/>
</dbReference>
<keyword evidence="8" id="KW-0443">Lipid metabolism</keyword>
<evidence type="ECO:0000313" key="21">
    <source>
        <dbReference type="Proteomes" id="UP001267344"/>
    </source>
</evidence>
<dbReference type="Pfam" id="PF02801">
    <property type="entry name" value="Ketoacyl-synt_C"/>
    <property type="match status" value="1"/>
</dbReference>
<dbReference type="CDD" id="cd00834">
    <property type="entry name" value="KAS_I_II"/>
    <property type="match status" value="1"/>
</dbReference>
<dbReference type="NCBIfam" id="TIGR03150">
    <property type="entry name" value="fabF"/>
    <property type="match status" value="1"/>
</dbReference>
<evidence type="ECO:0000313" key="18">
    <source>
        <dbReference type="EMBL" id="MBC2330219.1"/>
    </source>
</evidence>
<accession>A0A7X1A1W9</accession>
<dbReference type="Proteomes" id="UP001267344">
    <property type="component" value="Unassembled WGS sequence"/>
</dbReference>
<dbReference type="NCBIfam" id="NF005589">
    <property type="entry name" value="PRK07314.1"/>
    <property type="match status" value="1"/>
</dbReference>
<evidence type="ECO:0000256" key="14">
    <source>
        <dbReference type="PIRNR" id="PIRNR000447"/>
    </source>
</evidence>
<evidence type="ECO:0000256" key="6">
    <source>
        <dbReference type="ARBA" id="ARBA00022679"/>
    </source>
</evidence>
<evidence type="ECO:0000256" key="5">
    <source>
        <dbReference type="ARBA" id="ARBA00022516"/>
    </source>
</evidence>
<evidence type="ECO:0000256" key="3">
    <source>
        <dbReference type="ARBA" id="ARBA00012356"/>
    </source>
</evidence>
<evidence type="ECO:0000256" key="13">
    <source>
        <dbReference type="ARBA" id="ARBA00047659"/>
    </source>
</evidence>
<evidence type="ECO:0000256" key="1">
    <source>
        <dbReference type="ARBA" id="ARBA00005194"/>
    </source>
</evidence>
<dbReference type="PANTHER" id="PTHR11712:SF336">
    <property type="entry name" value="3-OXOACYL-[ACYL-CARRIER-PROTEIN] SYNTHASE, MITOCHONDRIAL"/>
    <property type="match status" value="1"/>
</dbReference>
<dbReference type="GO" id="GO:0006633">
    <property type="term" value="P:fatty acid biosynthetic process"/>
    <property type="evidence" value="ECO:0007669"/>
    <property type="project" value="UniProtKB-UniRule"/>
</dbReference>
<dbReference type="InterPro" id="IPR014030">
    <property type="entry name" value="Ketoacyl_synth_N"/>
</dbReference>
<evidence type="ECO:0000313" key="20">
    <source>
        <dbReference type="Proteomes" id="UP000572016"/>
    </source>
</evidence>
<dbReference type="PROSITE" id="PS52004">
    <property type="entry name" value="KS3_2"/>
    <property type="match status" value="1"/>
</dbReference>
<dbReference type="Proteomes" id="UP000572016">
    <property type="component" value="Unassembled WGS sequence"/>
</dbReference>
<dbReference type="AlphaFoldDB" id="A0A7X1A1W9"/>
<dbReference type="EMBL" id="JASBAG010000002">
    <property type="protein sequence ID" value="MDT0096914.1"/>
    <property type="molecule type" value="Genomic_DNA"/>
</dbReference>
<dbReference type="PANTHER" id="PTHR11712">
    <property type="entry name" value="POLYKETIDE SYNTHASE-RELATED"/>
    <property type="match status" value="1"/>
</dbReference>
<reference evidence="19 21" key="2">
    <citation type="submission" date="2023-05" db="EMBL/GenBank/DDBJ databases">
        <title>A Combination of Whole Genome Sequencing and Metagenomics Reveals Diversity of Listeria spp. in Soil Collected from the Nantahala National Forest.</title>
        <authorList>
            <person name="Wang J."/>
            <person name="Schamp C.N."/>
            <person name="Hudson L.K."/>
            <person name="Chaggar H.K."/>
            <person name="Bryan D.W."/>
            <person name="Radosevich M."/>
            <person name="Denes T.G."/>
        </authorList>
    </citation>
    <scope>NUCLEOTIDE SEQUENCE [LARGE SCALE GENOMIC DNA]</scope>
    <source>
        <strain evidence="19 21">UTK S2-0009</strain>
    </source>
</reference>
<dbReference type="InterPro" id="IPR020841">
    <property type="entry name" value="PKS_Beta-ketoAc_synthase_dom"/>
</dbReference>
<dbReference type="UniPathway" id="UPA00094"/>
<dbReference type="FunFam" id="3.40.47.10:FF:000026">
    <property type="entry name" value="3-oxoacyl-[acyl-carrier-protein] synthase 2"/>
    <property type="match status" value="1"/>
</dbReference>
<keyword evidence="5 14" id="KW-0444">Lipid biosynthesis</keyword>
<comment type="pathway">
    <text evidence="1 14">Lipid metabolism; fatty acid biosynthesis.</text>
</comment>
<protein>
    <recommendedName>
        <fullName evidence="4 14">3-oxoacyl-[acyl-carrier-protein] synthase 2</fullName>
        <ecNumber evidence="3 14">2.3.1.179</ecNumber>
    </recommendedName>
</protein>
<dbReference type="GO" id="GO:0005829">
    <property type="term" value="C:cytosol"/>
    <property type="evidence" value="ECO:0007669"/>
    <property type="project" value="TreeGrafter"/>
</dbReference>
<dbReference type="PIRSF" id="PIRSF000447">
    <property type="entry name" value="KAS_II"/>
    <property type="match status" value="1"/>
</dbReference>
<dbReference type="Gene3D" id="3.40.47.10">
    <property type="match status" value="2"/>
</dbReference>
<dbReference type="InterPro" id="IPR017568">
    <property type="entry name" value="3-oxoacyl-ACP_synth-2"/>
</dbReference>
<evidence type="ECO:0000256" key="2">
    <source>
        <dbReference type="ARBA" id="ARBA00008467"/>
    </source>
</evidence>
<dbReference type="NCBIfam" id="NF004970">
    <property type="entry name" value="PRK06333.1"/>
    <property type="match status" value="1"/>
</dbReference>
<evidence type="ECO:0000256" key="9">
    <source>
        <dbReference type="ARBA" id="ARBA00023160"/>
    </source>
</evidence>
<dbReference type="InterPro" id="IPR018201">
    <property type="entry name" value="Ketoacyl_synth_AS"/>
</dbReference>
<comment type="function">
    <text evidence="11 14">Involved in the type II fatty acid elongation cycle. Catalyzes the elongation of a wide range of acyl-ACP by the addition of two carbons from malonyl-ACP to an acyl acceptor. Can efficiently catalyze the conversion of palmitoleoyl-ACP (cis-hexadec-9-enoyl-ACP) to cis-vaccenoyl-ACP (cis-octadec-11-enoyl-ACP), an essential step in the thermal regulation of fatty acid composition.</text>
</comment>
<reference evidence="18 20" key="1">
    <citation type="submission" date="2020-03" db="EMBL/GenBank/DDBJ databases">
        <title>Soil Listeria distribution.</title>
        <authorList>
            <person name="Liao J."/>
            <person name="Wiedmann M."/>
        </authorList>
    </citation>
    <scope>NUCLEOTIDE SEQUENCE [LARGE SCALE GENOMIC DNA]</scope>
    <source>
        <strain evidence="18 20">FSL L7-0020</strain>
    </source>
</reference>
<evidence type="ECO:0000256" key="8">
    <source>
        <dbReference type="ARBA" id="ARBA00023098"/>
    </source>
</evidence>
<keyword evidence="7" id="KW-0276">Fatty acid metabolism</keyword>
<evidence type="ECO:0000256" key="16">
    <source>
        <dbReference type="RuleBase" id="RU003694"/>
    </source>
</evidence>
<dbReference type="InterPro" id="IPR016039">
    <property type="entry name" value="Thiolase-like"/>
</dbReference>
<keyword evidence="10 14" id="KW-0012">Acyltransferase</keyword>
<evidence type="ECO:0000256" key="11">
    <source>
        <dbReference type="ARBA" id="ARBA00024006"/>
    </source>
</evidence>
<dbReference type="RefSeq" id="WP_185638656.1">
    <property type="nucleotide sequence ID" value="NZ_CP156021.1"/>
</dbReference>
<dbReference type="Pfam" id="PF00109">
    <property type="entry name" value="ketoacyl-synt"/>
    <property type="match status" value="1"/>
</dbReference>
<evidence type="ECO:0000256" key="7">
    <source>
        <dbReference type="ARBA" id="ARBA00022832"/>
    </source>
</evidence>
<evidence type="ECO:0000313" key="19">
    <source>
        <dbReference type="EMBL" id="MDT0096914.1"/>
    </source>
</evidence>
<dbReference type="GO" id="GO:0004315">
    <property type="term" value="F:3-oxoacyl-[acyl-carrier-protein] synthase activity"/>
    <property type="evidence" value="ECO:0007669"/>
    <property type="project" value="UniProtKB-UniRule"/>
</dbReference>